<reference evidence="1 2" key="1">
    <citation type="journal article" date="2018" name="Genet. Mol. Biol.">
        <title>The genome sequence of Dyella jiangningensis FCAV SCS01 from a lignocellulose-decomposing microbial consortium metagenome reveals potential for biotechnological applications.</title>
        <authorList>
            <person name="Desiderato J.G."/>
            <person name="Alvarenga D.O."/>
            <person name="Constancio M.T.L."/>
            <person name="Alves L.M.C."/>
            <person name="Varani A.M."/>
        </authorList>
    </citation>
    <scope>NUCLEOTIDE SEQUENCE [LARGE SCALE GENOMIC DNA]</scope>
    <source>
        <strain evidence="1 2">FCAV SCS01</strain>
    </source>
</reference>
<proteinExistence type="predicted"/>
<name>A0A328NVM5_9GAMM</name>
<keyword evidence="2" id="KW-1185">Reference proteome</keyword>
<accession>A0A328NVM5</accession>
<comment type="caution">
    <text evidence="1">The sequence shown here is derived from an EMBL/GenBank/DDBJ whole genome shotgun (WGS) entry which is preliminary data.</text>
</comment>
<dbReference type="EMBL" id="NFZS01000007">
    <property type="protein sequence ID" value="RAO74487.1"/>
    <property type="molecule type" value="Genomic_DNA"/>
</dbReference>
<protein>
    <submittedName>
        <fullName evidence="1">Uncharacterized protein</fullName>
    </submittedName>
</protein>
<gene>
    <name evidence="1" type="ORF">CA260_20655</name>
</gene>
<evidence type="ECO:0000313" key="2">
    <source>
        <dbReference type="Proteomes" id="UP000248926"/>
    </source>
</evidence>
<organism evidence="1 2">
    <name type="scientific">Dyella jiangningensis</name>
    <dbReference type="NCBI Taxonomy" id="1379159"/>
    <lineage>
        <taxon>Bacteria</taxon>
        <taxon>Pseudomonadati</taxon>
        <taxon>Pseudomonadota</taxon>
        <taxon>Gammaproteobacteria</taxon>
        <taxon>Lysobacterales</taxon>
        <taxon>Rhodanobacteraceae</taxon>
        <taxon>Dyella</taxon>
    </lineage>
</organism>
<dbReference type="Proteomes" id="UP000248926">
    <property type="component" value="Unassembled WGS sequence"/>
</dbReference>
<dbReference type="AlphaFoldDB" id="A0A328NVM5"/>
<sequence>MSLLALATAMPALAADQDADGPGTAGSVLPYASTLSLRAPLGSASTVTYAPASLSSTSASAQPTLVAMGVADARMFPNAGYLQVSSRTLGRWTFASAVAVPDTAPLAATTGMPAAWNMPRWSDVDDPTVVDFTPFAASYRISATDRVAVSMQMSMRNQPSRSARLIAASANIWTLTPKVAYTKVMPASEADASTVVALGSFSRTAVAGYQNVAVGRIEALVMRRNASGWGYGGVAALIEQPYMDFNPAAGKPPGTDVNTGLAMGVGPQVSWSSRWLGSGIEFQCRWIYEFRSPNGHADQPMLLSATLHL</sequence>
<evidence type="ECO:0000313" key="1">
    <source>
        <dbReference type="EMBL" id="RAO74487.1"/>
    </source>
</evidence>